<evidence type="ECO:0000256" key="1">
    <source>
        <dbReference type="SAM" id="Phobius"/>
    </source>
</evidence>
<keyword evidence="1" id="KW-0472">Membrane</keyword>
<reference evidence="2" key="1">
    <citation type="submission" date="2022-12" db="EMBL/GenBank/DDBJ databases">
        <title>Species Delineation and Comparative Genomics within the Campylobacter ureolyticus Complex.</title>
        <authorList>
            <person name="Maki J."/>
            <person name="Howard M."/>
            <person name="Connelly S."/>
            <person name="Hardy D.J."/>
            <person name="Cameron A."/>
        </authorList>
    </citation>
    <scope>NUCLEOTIDE SEQUENCE</scope>
    <source>
        <strain evidence="2">URMC_786</strain>
    </source>
</reference>
<dbReference type="AlphaFoldDB" id="A0A9Q4KMA4"/>
<keyword evidence="1" id="KW-0812">Transmembrane</keyword>
<evidence type="ECO:0000313" key="3">
    <source>
        <dbReference type="Proteomes" id="UP001075461"/>
    </source>
</evidence>
<keyword evidence="1" id="KW-1133">Transmembrane helix</keyword>
<evidence type="ECO:0000313" key="2">
    <source>
        <dbReference type="EMBL" id="MCZ6162243.1"/>
    </source>
</evidence>
<accession>A0A9Q4KMA4</accession>
<proteinExistence type="predicted"/>
<organism evidence="2 3">
    <name type="scientific">Campylobacter ureolyticus</name>
    <dbReference type="NCBI Taxonomy" id="827"/>
    <lineage>
        <taxon>Bacteria</taxon>
        <taxon>Pseudomonadati</taxon>
        <taxon>Campylobacterota</taxon>
        <taxon>Epsilonproteobacteria</taxon>
        <taxon>Campylobacterales</taxon>
        <taxon>Campylobacteraceae</taxon>
        <taxon>Campylobacter</taxon>
    </lineage>
</organism>
<name>A0A9Q4KMA4_9BACT</name>
<protein>
    <submittedName>
        <fullName evidence="2">Uncharacterized protein</fullName>
    </submittedName>
</protein>
<sequence>MSSAIFEDIISSSTETYSKYLIGVLKFIPLTLIAILMFFFSSLKDGKNLNITAIGMDRFFEILSLSIDEIIVPTSEVLIMKLAAINGNKNILKTIGILKNILSIGFSVEKNHKIRQRI</sequence>
<comment type="caution">
    <text evidence="2">The sequence shown here is derived from an EMBL/GenBank/DDBJ whole genome shotgun (WGS) entry which is preliminary data.</text>
</comment>
<dbReference type="EMBL" id="JAPXGP010000006">
    <property type="protein sequence ID" value="MCZ6162243.1"/>
    <property type="molecule type" value="Genomic_DNA"/>
</dbReference>
<dbReference type="Proteomes" id="UP001075461">
    <property type="component" value="Unassembled WGS sequence"/>
</dbReference>
<feature type="transmembrane region" description="Helical" evidence="1">
    <location>
        <begin position="20"/>
        <end position="40"/>
    </location>
</feature>
<gene>
    <name evidence="2" type="ORF">O6B92_07855</name>
</gene>